<dbReference type="VEuPathDB" id="FungiDB:MELLADRAFT_89238"/>
<dbReference type="RefSeq" id="XP_007404641.1">
    <property type="nucleotide sequence ID" value="XM_007404579.1"/>
</dbReference>
<name>F4R5G4_MELLP</name>
<feature type="compositionally biased region" description="Polar residues" evidence="1">
    <location>
        <begin position="484"/>
        <end position="500"/>
    </location>
</feature>
<protein>
    <submittedName>
        <fullName evidence="2">Uncharacterized protein</fullName>
    </submittedName>
</protein>
<accession>F4R5G4</accession>
<gene>
    <name evidence="2" type="ORF">MELLADRAFT_89238</name>
</gene>
<feature type="compositionally biased region" description="Basic and acidic residues" evidence="1">
    <location>
        <begin position="86"/>
        <end position="98"/>
    </location>
</feature>
<evidence type="ECO:0000313" key="3">
    <source>
        <dbReference type="Proteomes" id="UP000001072"/>
    </source>
</evidence>
<evidence type="ECO:0000313" key="2">
    <source>
        <dbReference type="EMBL" id="EGG12266.1"/>
    </source>
</evidence>
<dbReference type="KEGG" id="mlr:MELLADRAFT_89238"/>
<dbReference type="OrthoDB" id="10446039at2759"/>
<keyword evidence="3" id="KW-1185">Reference proteome</keyword>
<proteinExistence type="predicted"/>
<dbReference type="HOGENOM" id="CLU_030194_1_0_1"/>
<dbReference type="GeneID" id="18935121"/>
<feature type="region of interest" description="Disordered" evidence="1">
    <location>
        <begin position="20"/>
        <end position="123"/>
    </location>
</feature>
<sequence length="500" mass="54898">MNTEMSYNFCGQFNGRGPVDLGERLNSPSQGGSLHGFNNHGLLRNNSNELHLQDSPGGRNDGGNNPCHLEFQRTPNHEANPGRLEYPNRRRERNDRSRSPSSRPIGTNTDPQWPSRGHPNLQDLRDLRESDLPNNTMSGDDIGDVVAMYSCPLSGPTMRSFQDMATRAGLEGPFHSYAKDQAEVFGKNNRHLAQVTANSKLLMEILRVNSKIDTMSDQLATMTRAVMALASPPEPGQAPAPGSATARASESAPAETTVRPKWCASPKLIGYTAVENGLEGYLPNSLFNIAKEGAAFAAEHLPRQTCGVEEAPDTQAYCTALRLAAKHAREKLHNVLLVGIYDPKTKDRVDIPVPHLKGMVQRVAVRCAVAGDKAEVDAVWAATDRPTRAQITYLRREAARVMLKGGRGSESVWAAVDRTLSELRLKANEDYTTAFYQIIYDEDCKYFDGKNWFKNLKAREPKVTLDLPSEEAIMARMSEAGRNPTPSGSHPTSIGNPPAI</sequence>
<feature type="region of interest" description="Disordered" evidence="1">
    <location>
        <begin position="231"/>
        <end position="254"/>
    </location>
</feature>
<feature type="region of interest" description="Disordered" evidence="1">
    <location>
        <begin position="480"/>
        <end position="500"/>
    </location>
</feature>
<dbReference type="EMBL" id="GL883091">
    <property type="protein sequence ID" value="EGG12266.1"/>
    <property type="molecule type" value="Genomic_DNA"/>
</dbReference>
<dbReference type="AlphaFoldDB" id="F4R5G4"/>
<evidence type="ECO:0000256" key="1">
    <source>
        <dbReference type="SAM" id="MobiDB-lite"/>
    </source>
</evidence>
<dbReference type="Proteomes" id="UP000001072">
    <property type="component" value="Unassembled WGS sequence"/>
</dbReference>
<reference evidence="3" key="1">
    <citation type="journal article" date="2011" name="Proc. Natl. Acad. Sci. U.S.A.">
        <title>Obligate biotrophy features unraveled by the genomic analysis of rust fungi.</title>
        <authorList>
            <person name="Duplessis S."/>
            <person name="Cuomo C.A."/>
            <person name="Lin Y.-C."/>
            <person name="Aerts A."/>
            <person name="Tisserant E."/>
            <person name="Veneault-Fourrey C."/>
            <person name="Joly D.L."/>
            <person name="Hacquard S."/>
            <person name="Amselem J."/>
            <person name="Cantarel B.L."/>
            <person name="Chiu R."/>
            <person name="Coutinho P.M."/>
            <person name="Feau N."/>
            <person name="Field M."/>
            <person name="Frey P."/>
            <person name="Gelhaye E."/>
            <person name="Goldberg J."/>
            <person name="Grabherr M.G."/>
            <person name="Kodira C.D."/>
            <person name="Kohler A."/>
            <person name="Kuees U."/>
            <person name="Lindquist E.A."/>
            <person name="Lucas S.M."/>
            <person name="Mago R."/>
            <person name="Mauceli E."/>
            <person name="Morin E."/>
            <person name="Murat C."/>
            <person name="Pangilinan J.L."/>
            <person name="Park R."/>
            <person name="Pearson M."/>
            <person name="Quesneville H."/>
            <person name="Rouhier N."/>
            <person name="Sakthikumar S."/>
            <person name="Salamov A.A."/>
            <person name="Schmutz J."/>
            <person name="Selles B."/>
            <person name="Shapiro H."/>
            <person name="Tanguay P."/>
            <person name="Tuskan G.A."/>
            <person name="Henrissat B."/>
            <person name="Van de Peer Y."/>
            <person name="Rouze P."/>
            <person name="Ellis J.G."/>
            <person name="Dodds P.N."/>
            <person name="Schein J.E."/>
            <person name="Zhong S."/>
            <person name="Hamelin R.C."/>
            <person name="Grigoriev I.V."/>
            <person name="Szabo L.J."/>
            <person name="Martin F."/>
        </authorList>
    </citation>
    <scope>NUCLEOTIDE SEQUENCE [LARGE SCALE GENOMIC DNA]</scope>
    <source>
        <strain evidence="3">98AG31 / pathotype 3-4-7</strain>
    </source>
</reference>
<organism evidence="3">
    <name type="scientific">Melampsora larici-populina (strain 98AG31 / pathotype 3-4-7)</name>
    <name type="common">Poplar leaf rust fungus</name>
    <dbReference type="NCBI Taxonomy" id="747676"/>
    <lineage>
        <taxon>Eukaryota</taxon>
        <taxon>Fungi</taxon>
        <taxon>Dikarya</taxon>
        <taxon>Basidiomycota</taxon>
        <taxon>Pucciniomycotina</taxon>
        <taxon>Pucciniomycetes</taxon>
        <taxon>Pucciniales</taxon>
        <taxon>Melampsoraceae</taxon>
        <taxon>Melampsora</taxon>
    </lineage>
</organism>
<dbReference type="InParanoid" id="F4R5G4"/>